<dbReference type="Pfam" id="PF02630">
    <property type="entry name" value="SCO1-SenC"/>
    <property type="match status" value="1"/>
</dbReference>
<evidence type="ECO:0000256" key="1">
    <source>
        <dbReference type="ARBA" id="ARBA00010996"/>
    </source>
</evidence>
<dbReference type="PANTHER" id="PTHR12151:SF1">
    <property type="entry name" value="PROTEIN SCO1 HOMOLOG 2, MITOCHONDRIAL"/>
    <property type="match status" value="1"/>
</dbReference>
<keyword evidence="3" id="KW-0472">Membrane</keyword>
<dbReference type="Gramene" id="Psat07G0144500-T1">
    <property type="protein sequence ID" value="KAI5384433.1"/>
    <property type="gene ID" value="KIW84_071445"/>
</dbReference>
<dbReference type="Gene3D" id="3.40.30.10">
    <property type="entry name" value="Glutaredoxin"/>
    <property type="match status" value="1"/>
</dbReference>
<comment type="caution">
    <text evidence="4">The sequence shown here is derived from an EMBL/GenBank/DDBJ whole genome shotgun (WGS) entry which is preliminary data.</text>
</comment>
<accession>A0A9D4VIA6</accession>
<dbReference type="GO" id="GO:0033617">
    <property type="term" value="P:mitochondrial respiratory chain complex IV assembly"/>
    <property type="evidence" value="ECO:0007669"/>
    <property type="project" value="TreeGrafter"/>
</dbReference>
<feature type="non-terminal residue" evidence="4">
    <location>
        <position position="295"/>
    </location>
</feature>
<dbReference type="CDD" id="cd02968">
    <property type="entry name" value="SCO"/>
    <property type="match status" value="1"/>
</dbReference>
<dbReference type="FunFam" id="3.40.30.10:FF:000013">
    <property type="entry name" value="Blast:Protein SCO1 homolog, mitochondrial"/>
    <property type="match status" value="1"/>
</dbReference>
<dbReference type="AlphaFoldDB" id="A0A9D4VIA6"/>
<evidence type="ECO:0000256" key="3">
    <source>
        <dbReference type="SAM" id="Phobius"/>
    </source>
</evidence>
<evidence type="ECO:0000313" key="5">
    <source>
        <dbReference type="Proteomes" id="UP001058974"/>
    </source>
</evidence>
<evidence type="ECO:0000256" key="2">
    <source>
        <dbReference type="SAM" id="MobiDB-lite"/>
    </source>
</evidence>
<dbReference type="InterPro" id="IPR036249">
    <property type="entry name" value="Thioredoxin-like_sf"/>
</dbReference>
<comment type="similarity">
    <text evidence="1">Belongs to the SCO1/2 family.</text>
</comment>
<reference evidence="4 5" key="1">
    <citation type="journal article" date="2022" name="Nat. Genet.">
        <title>Improved pea reference genome and pan-genome highlight genomic features and evolutionary characteristics.</title>
        <authorList>
            <person name="Yang T."/>
            <person name="Liu R."/>
            <person name="Luo Y."/>
            <person name="Hu S."/>
            <person name="Wang D."/>
            <person name="Wang C."/>
            <person name="Pandey M.K."/>
            <person name="Ge S."/>
            <person name="Xu Q."/>
            <person name="Li N."/>
            <person name="Li G."/>
            <person name="Huang Y."/>
            <person name="Saxena R.K."/>
            <person name="Ji Y."/>
            <person name="Li M."/>
            <person name="Yan X."/>
            <person name="He Y."/>
            <person name="Liu Y."/>
            <person name="Wang X."/>
            <person name="Xiang C."/>
            <person name="Varshney R.K."/>
            <person name="Ding H."/>
            <person name="Gao S."/>
            <person name="Zong X."/>
        </authorList>
    </citation>
    <scope>NUCLEOTIDE SEQUENCE [LARGE SCALE GENOMIC DNA]</scope>
    <source>
        <strain evidence="4 5">cv. Zhongwan 6</strain>
    </source>
</reference>
<dbReference type="EMBL" id="JAMSHJ010000007">
    <property type="protein sequence ID" value="KAI5384433.1"/>
    <property type="molecule type" value="Genomic_DNA"/>
</dbReference>
<name>A0A9D4VIA6_PEA</name>
<proteinExistence type="inferred from homology"/>
<evidence type="ECO:0000313" key="4">
    <source>
        <dbReference type="EMBL" id="KAI5384433.1"/>
    </source>
</evidence>
<protein>
    <submittedName>
        <fullName evidence="4">Protein SCO1 2</fullName>
    </submittedName>
</protein>
<dbReference type="GO" id="GO:0005739">
    <property type="term" value="C:mitochondrion"/>
    <property type="evidence" value="ECO:0007669"/>
    <property type="project" value="GOC"/>
</dbReference>
<feature type="compositionally biased region" description="Basic and acidic residues" evidence="2">
    <location>
        <begin position="64"/>
        <end position="74"/>
    </location>
</feature>
<sequence length="295" mass="33160">HTPKTLSTVNIKFRVFIKLPIAMTVSRFLLFSSKHRSSREALALLLPRCVPSNTIQSVRYTNSSKHDKPRHDLHPVFPSQSEGSRSWGAYTASAVALGFAGIAAFFHYNDERRAVPKGYPGDSHDRNVVGGPIVGGPFTLVNKEKQTVTEHDFLGNWILLYFGYTSSPDIGPEQVHLMAKAIDILESKQNLQILPVFVTIDPQRDTPSQLRAYLEEFNSRIVGLTGTVVAIRKMTQEYRVYFKKVEEDGADYLVDSSHNMYLLNPNMEVVRCFGVEYNAEQLTDAIGKELNKTPL</sequence>
<keyword evidence="3" id="KW-0812">Transmembrane</keyword>
<dbReference type="PANTHER" id="PTHR12151">
    <property type="entry name" value="ELECTRON TRANSPORT PROTIN SCO1/SENC FAMILY MEMBER"/>
    <property type="match status" value="1"/>
</dbReference>
<keyword evidence="5" id="KW-1185">Reference proteome</keyword>
<feature type="transmembrane region" description="Helical" evidence="3">
    <location>
        <begin position="13"/>
        <end position="30"/>
    </location>
</feature>
<dbReference type="InterPro" id="IPR003782">
    <property type="entry name" value="SCO1/SenC"/>
</dbReference>
<organism evidence="4 5">
    <name type="scientific">Pisum sativum</name>
    <name type="common">Garden pea</name>
    <name type="synonym">Lathyrus oleraceus</name>
    <dbReference type="NCBI Taxonomy" id="3888"/>
    <lineage>
        <taxon>Eukaryota</taxon>
        <taxon>Viridiplantae</taxon>
        <taxon>Streptophyta</taxon>
        <taxon>Embryophyta</taxon>
        <taxon>Tracheophyta</taxon>
        <taxon>Spermatophyta</taxon>
        <taxon>Magnoliopsida</taxon>
        <taxon>eudicotyledons</taxon>
        <taxon>Gunneridae</taxon>
        <taxon>Pentapetalae</taxon>
        <taxon>rosids</taxon>
        <taxon>fabids</taxon>
        <taxon>Fabales</taxon>
        <taxon>Fabaceae</taxon>
        <taxon>Papilionoideae</taxon>
        <taxon>50 kb inversion clade</taxon>
        <taxon>NPAAA clade</taxon>
        <taxon>Hologalegina</taxon>
        <taxon>IRL clade</taxon>
        <taxon>Fabeae</taxon>
        <taxon>Lathyrus</taxon>
    </lineage>
</organism>
<dbReference type="SUPFAM" id="SSF52833">
    <property type="entry name" value="Thioredoxin-like"/>
    <property type="match status" value="1"/>
</dbReference>
<keyword evidence="3" id="KW-1133">Transmembrane helix</keyword>
<dbReference type="Proteomes" id="UP001058974">
    <property type="component" value="Chromosome 7"/>
</dbReference>
<feature type="transmembrane region" description="Helical" evidence="3">
    <location>
        <begin position="87"/>
        <end position="108"/>
    </location>
</feature>
<feature type="region of interest" description="Disordered" evidence="2">
    <location>
        <begin position="60"/>
        <end position="83"/>
    </location>
</feature>
<gene>
    <name evidence="4" type="ORF">KIW84_071445</name>
</gene>